<proteinExistence type="predicted"/>
<dbReference type="Pfam" id="PF02255">
    <property type="entry name" value="PTS_IIA"/>
    <property type="match status" value="1"/>
</dbReference>
<evidence type="ECO:0000313" key="6">
    <source>
        <dbReference type="EMBL" id="KGF05138.1"/>
    </source>
</evidence>
<keyword evidence="4" id="KW-0598">Phosphotransferase system</keyword>
<keyword evidence="1" id="KW-0813">Transport</keyword>
<dbReference type="Gene3D" id="1.20.58.80">
    <property type="entry name" value="Phosphotransferase system, lactose/cellobiose-type IIA subunit"/>
    <property type="match status" value="1"/>
</dbReference>
<evidence type="ECO:0000256" key="2">
    <source>
        <dbReference type="ARBA" id="ARBA00022597"/>
    </source>
</evidence>
<dbReference type="PANTHER" id="PTHR34382">
    <property type="entry name" value="PTS SYSTEM N,N'-DIACETYLCHITOBIOSE-SPECIFIC EIIA COMPONENT"/>
    <property type="match status" value="1"/>
</dbReference>
<keyword evidence="2" id="KW-0762">Sugar transport</keyword>
<dbReference type="GO" id="GO:0009401">
    <property type="term" value="P:phosphoenolpyruvate-dependent sugar phosphotransferase system"/>
    <property type="evidence" value="ECO:0007669"/>
    <property type="project" value="UniProtKB-KW"/>
</dbReference>
<name>A0A095X5M0_9FIRM</name>
<dbReference type="PANTHER" id="PTHR34382:SF10">
    <property type="entry name" value="PTS SYSTEM OLIGO-BETA-MANNOSIDE-SPECIFIC EIIA COMPONENT"/>
    <property type="match status" value="1"/>
</dbReference>
<keyword evidence="3" id="KW-0808">Transferase</keyword>
<evidence type="ECO:0000256" key="1">
    <source>
        <dbReference type="ARBA" id="ARBA00022448"/>
    </source>
</evidence>
<comment type="caution">
    <text evidence="6">The sequence shown here is derived from an EMBL/GenBank/DDBJ whole genome shotgun (WGS) entry which is preliminary data.</text>
</comment>
<dbReference type="GO" id="GO:0016740">
    <property type="term" value="F:transferase activity"/>
    <property type="evidence" value="ECO:0007669"/>
    <property type="project" value="UniProtKB-KW"/>
</dbReference>
<accession>A0A095X5M0</accession>
<reference evidence="6 7" key="1">
    <citation type="submission" date="2014-07" db="EMBL/GenBank/DDBJ databases">
        <authorList>
            <person name="McCorrison J."/>
            <person name="Sanka R."/>
            <person name="Torralba M."/>
            <person name="Gillis M."/>
            <person name="Haft D.H."/>
            <person name="Methe B."/>
            <person name="Sutton G."/>
            <person name="Nelson K.E."/>
        </authorList>
    </citation>
    <scope>NUCLEOTIDE SEQUENCE [LARGE SCALE GENOMIC DNA]</scope>
    <source>
        <strain evidence="6 7">S7-1-13</strain>
    </source>
</reference>
<dbReference type="OrthoDB" id="389577at2"/>
<organism evidence="6 7">
    <name type="scientific">Anaerococcus lactolyticus S7-1-13</name>
    <dbReference type="NCBI Taxonomy" id="1284686"/>
    <lineage>
        <taxon>Bacteria</taxon>
        <taxon>Bacillati</taxon>
        <taxon>Bacillota</taxon>
        <taxon>Tissierellia</taxon>
        <taxon>Tissierellales</taxon>
        <taxon>Peptoniphilaceae</taxon>
        <taxon>Anaerococcus</taxon>
    </lineage>
</organism>
<dbReference type="InterPro" id="IPR036542">
    <property type="entry name" value="PTS_IIA_lac/cel_sf"/>
</dbReference>
<sequence>MSLGDLEETCMQLITFAGATKSAYVEAMSERRAGNEEKALELIKEGKETYAQCHKIHQQMFTSEHKMENSMQTLLLMHAEDQMMSCETIYVLANEIMQCYARIENLENKR</sequence>
<protein>
    <submittedName>
        <fullName evidence="6">PTS cellobiose transporter subunit IIC</fullName>
    </submittedName>
</protein>
<evidence type="ECO:0000256" key="5">
    <source>
        <dbReference type="PROSITE-ProRule" id="PRU00418"/>
    </source>
</evidence>
<gene>
    <name evidence="6" type="ORF">HMPREF1630_01660</name>
</gene>
<dbReference type="eggNOG" id="COG1447">
    <property type="taxonomic scope" value="Bacteria"/>
</dbReference>
<dbReference type="RefSeq" id="WP_037326447.1">
    <property type="nucleotide sequence ID" value="NZ_JRMW01000019.1"/>
</dbReference>
<dbReference type="Proteomes" id="UP000029579">
    <property type="component" value="Unassembled WGS sequence"/>
</dbReference>
<evidence type="ECO:0000256" key="4">
    <source>
        <dbReference type="ARBA" id="ARBA00022683"/>
    </source>
</evidence>
<dbReference type="InterPro" id="IPR003188">
    <property type="entry name" value="PTS_IIA_lac/cel"/>
</dbReference>
<evidence type="ECO:0000313" key="7">
    <source>
        <dbReference type="Proteomes" id="UP000029579"/>
    </source>
</evidence>
<feature type="modified residue" description="Phosphohistidine; by HPr" evidence="5">
    <location>
        <position position="78"/>
    </location>
</feature>
<dbReference type="SUPFAM" id="SSF46973">
    <property type="entry name" value="Enzyme IIa from lactose specific PTS, IIa-lac"/>
    <property type="match status" value="1"/>
</dbReference>
<dbReference type="PROSITE" id="PS51095">
    <property type="entry name" value="PTS_EIIA_TYPE_3"/>
    <property type="match status" value="1"/>
</dbReference>
<evidence type="ECO:0000256" key="3">
    <source>
        <dbReference type="ARBA" id="ARBA00022679"/>
    </source>
</evidence>
<dbReference type="EMBL" id="JRMW01000019">
    <property type="protein sequence ID" value="KGF05138.1"/>
    <property type="molecule type" value="Genomic_DNA"/>
</dbReference>
<dbReference type="AlphaFoldDB" id="A0A095X5M0"/>